<dbReference type="Pfam" id="PF04209">
    <property type="entry name" value="HgmA_C"/>
    <property type="match status" value="1"/>
</dbReference>
<name>A0A7J7LG56_9MAGN</name>
<sequence>MTPHGLDTNTFEATVAKGEDPEPFRISDTMAFMFESSLIPRVFLWALESPYMDHNYYQYWIGLKSHFSSEEKNYKSEI</sequence>
<comment type="similarity">
    <text evidence="3">Belongs to the homogentisate dioxygenase family.</text>
</comment>
<dbReference type="Proteomes" id="UP000541444">
    <property type="component" value="Unassembled WGS sequence"/>
</dbReference>
<comment type="caution">
    <text evidence="7">The sequence shown here is derived from an EMBL/GenBank/DDBJ whole genome shotgun (WGS) entry which is preliminary data.</text>
</comment>
<reference evidence="7 8" key="1">
    <citation type="journal article" date="2020" name="IScience">
        <title>Genome Sequencing of the Endangered Kingdonia uniflora (Circaeasteraceae, Ranunculales) Reveals Potential Mechanisms of Evolutionary Specialization.</title>
        <authorList>
            <person name="Sun Y."/>
            <person name="Deng T."/>
            <person name="Zhang A."/>
            <person name="Moore M.J."/>
            <person name="Landis J.B."/>
            <person name="Lin N."/>
            <person name="Zhang H."/>
            <person name="Zhang X."/>
            <person name="Huang J."/>
            <person name="Zhang X."/>
            <person name="Sun H."/>
            <person name="Wang H."/>
        </authorList>
    </citation>
    <scope>NUCLEOTIDE SEQUENCE [LARGE SCALE GENOMIC DNA]</scope>
    <source>
        <strain evidence="7">TB1705</strain>
        <tissue evidence="7">Leaf</tissue>
    </source>
</reference>
<feature type="binding site" evidence="5">
    <location>
        <position position="4"/>
    </location>
    <ligand>
        <name>Fe cation</name>
        <dbReference type="ChEBI" id="CHEBI:24875"/>
    </ligand>
</feature>
<dbReference type="InterPro" id="IPR005708">
    <property type="entry name" value="Homogentis_dOase"/>
</dbReference>
<comment type="pathway">
    <text evidence="2">Amino-acid degradation; L-phenylalanine degradation; acetoacetate and fumarate from L-phenylalanine: step 4/6.</text>
</comment>
<dbReference type="PANTHER" id="PTHR11056:SF0">
    <property type="entry name" value="HOMOGENTISATE 1,2-DIOXYGENASE"/>
    <property type="match status" value="1"/>
</dbReference>
<evidence type="ECO:0000313" key="8">
    <source>
        <dbReference type="Proteomes" id="UP000541444"/>
    </source>
</evidence>
<dbReference type="GO" id="GO:0004411">
    <property type="term" value="F:homogentisate 1,2-dioxygenase activity"/>
    <property type="evidence" value="ECO:0007669"/>
    <property type="project" value="UniProtKB-EC"/>
</dbReference>
<dbReference type="GO" id="GO:0005737">
    <property type="term" value="C:cytoplasm"/>
    <property type="evidence" value="ECO:0007669"/>
    <property type="project" value="TreeGrafter"/>
</dbReference>
<evidence type="ECO:0000256" key="4">
    <source>
        <dbReference type="ARBA" id="ARBA00013127"/>
    </source>
</evidence>
<evidence type="ECO:0000256" key="5">
    <source>
        <dbReference type="PIRSR" id="PIRSR605708-2"/>
    </source>
</evidence>
<organism evidence="7 8">
    <name type="scientific">Kingdonia uniflora</name>
    <dbReference type="NCBI Taxonomy" id="39325"/>
    <lineage>
        <taxon>Eukaryota</taxon>
        <taxon>Viridiplantae</taxon>
        <taxon>Streptophyta</taxon>
        <taxon>Embryophyta</taxon>
        <taxon>Tracheophyta</taxon>
        <taxon>Spermatophyta</taxon>
        <taxon>Magnoliopsida</taxon>
        <taxon>Ranunculales</taxon>
        <taxon>Circaeasteraceae</taxon>
        <taxon>Kingdonia</taxon>
    </lineage>
</organism>
<evidence type="ECO:0000256" key="1">
    <source>
        <dbReference type="ARBA" id="ARBA00001962"/>
    </source>
</evidence>
<dbReference type="GO" id="GO:0006559">
    <property type="term" value="P:L-phenylalanine catabolic process"/>
    <property type="evidence" value="ECO:0007669"/>
    <property type="project" value="UniProtKB-UniPathway"/>
</dbReference>
<dbReference type="InterPro" id="IPR014710">
    <property type="entry name" value="RmlC-like_jellyroll"/>
</dbReference>
<dbReference type="UniPathway" id="UPA00139">
    <property type="reaction ID" value="UER00339"/>
</dbReference>
<dbReference type="SUPFAM" id="SSF51182">
    <property type="entry name" value="RmlC-like cupins"/>
    <property type="match status" value="1"/>
</dbReference>
<evidence type="ECO:0000256" key="3">
    <source>
        <dbReference type="ARBA" id="ARBA00007757"/>
    </source>
</evidence>
<dbReference type="EMBL" id="JACGCM010002321">
    <property type="protein sequence ID" value="KAF6141519.1"/>
    <property type="molecule type" value="Genomic_DNA"/>
</dbReference>
<keyword evidence="8" id="KW-1185">Reference proteome</keyword>
<feature type="binding site" evidence="5">
    <location>
        <position position="4"/>
    </location>
    <ligand>
        <name>homogentisate</name>
        <dbReference type="ChEBI" id="CHEBI:16169"/>
    </ligand>
</feature>
<gene>
    <name evidence="7" type="ORF">GIB67_012281</name>
</gene>
<comment type="cofactor">
    <cofactor evidence="1 5">
        <name>Fe cation</name>
        <dbReference type="ChEBI" id="CHEBI:24875"/>
    </cofactor>
</comment>
<evidence type="ECO:0000256" key="2">
    <source>
        <dbReference type="ARBA" id="ARBA00004704"/>
    </source>
</evidence>
<dbReference type="GO" id="GO:0006570">
    <property type="term" value="P:tyrosine metabolic process"/>
    <property type="evidence" value="ECO:0007669"/>
    <property type="project" value="InterPro"/>
</dbReference>
<dbReference type="AlphaFoldDB" id="A0A7J7LG56"/>
<dbReference type="EC" id="1.13.11.5" evidence="4"/>
<dbReference type="GO" id="GO:0046872">
    <property type="term" value="F:metal ion binding"/>
    <property type="evidence" value="ECO:0007669"/>
    <property type="project" value="UniProtKB-KW"/>
</dbReference>
<evidence type="ECO:0000259" key="6">
    <source>
        <dbReference type="Pfam" id="PF04209"/>
    </source>
</evidence>
<keyword evidence="5" id="KW-0479">Metal-binding</keyword>
<dbReference type="InterPro" id="IPR011051">
    <property type="entry name" value="RmlC_Cupin_sf"/>
</dbReference>
<proteinExistence type="inferred from homology"/>
<dbReference type="OrthoDB" id="1640428at2759"/>
<dbReference type="InterPro" id="IPR046451">
    <property type="entry name" value="HgmA_C"/>
</dbReference>
<dbReference type="Gene3D" id="2.60.120.10">
    <property type="entry name" value="Jelly Rolls"/>
    <property type="match status" value="1"/>
</dbReference>
<accession>A0A7J7LG56</accession>
<feature type="domain" description="Homogentisate 1,2-dioxygenase C-terminal" evidence="6">
    <location>
        <begin position="1"/>
        <end position="67"/>
    </location>
</feature>
<dbReference type="PANTHER" id="PTHR11056">
    <property type="entry name" value="HOMOGENTISATE 1,2-DIOXYGENASE"/>
    <property type="match status" value="1"/>
</dbReference>
<protein>
    <recommendedName>
        <fullName evidence="4">homogentisate 1,2-dioxygenase</fullName>
        <ecNumber evidence="4">1.13.11.5</ecNumber>
    </recommendedName>
</protein>
<keyword evidence="5" id="KW-0408">Iron</keyword>
<evidence type="ECO:0000313" key="7">
    <source>
        <dbReference type="EMBL" id="KAF6141519.1"/>
    </source>
</evidence>